<evidence type="ECO:0000259" key="1">
    <source>
        <dbReference type="SMART" id="SM00382"/>
    </source>
</evidence>
<feature type="domain" description="AAA+ ATPase" evidence="1">
    <location>
        <begin position="438"/>
        <end position="696"/>
    </location>
</feature>
<evidence type="ECO:0000313" key="3">
    <source>
        <dbReference type="Proteomes" id="UP001596456"/>
    </source>
</evidence>
<comment type="caution">
    <text evidence="2">The sequence shown here is derived from an EMBL/GenBank/DDBJ whole genome shotgun (WGS) entry which is preliminary data.</text>
</comment>
<dbReference type="SUPFAM" id="SSF52540">
    <property type="entry name" value="P-loop containing nucleoside triphosphate hydrolases"/>
    <property type="match status" value="1"/>
</dbReference>
<dbReference type="EMBL" id="JBHTCM010000010">
    <property type="protein sequence ID" value="MFC7333887.1"/>
    <property type="molecule type" value="Genomic_DNA"/>
</dbReference>
<evidence type="ECO:0000313" key="2">
    <source>
        <dbReference type="EMBL" id="MFC7333887.1"/>
    </source>
</evidence>
<dbReference type="Proteomes" id="UP001596456">
    <property type="component" value="Unassembled WGS sequence"/>
</dbReference>
<reference evidence="3" key="1">
    <citation type="journal article" date="2019" name="Int. J. Syst. Evol. Microbiol.">
        <title>The Global Catalogue of Microorganisms (GCM) 10K type strain sequencing project: providing services to taxonomists for standard genome sequencing and annotation.</title>
        <authorList>
            <consortium name="The Broad Institute Genomics Platform"/>
            <consortium name="The Broad Institute Genome Sequencing Center for Infectious Disease"/>
            <person name="Wu L."/>
            <person name="Ma J."/>
        </authorList>
    </citation>
    <scope>NUCLEOTIDE SEQUENCE [LARGE SCALE GENOMIC DNA]</scope>
    <source>
        <strain evidence="3">CGMCC 1.16275</strain>
    </source>
</reference>
<accession>A0ABW2KXG7</accession>
<dbReference type="Gene3D" id="3.40.50.300">
    <property type="entry name" value="P-loop containing nucleotide triphosphate hydrolases"/>
    <property type="match status" value="1"/>
</dbReference>
<organism evidence="2 3">
    <name type="scientific">Rhodocista pekingensis</name>
    <dbReference type="NCBI Taxonomy" id="201185"/>
    <lineage>
        <taxon>Bacteria</taxon>
        <taxon>Pseudomonadati</taxon>
        <taxon>Pseudomonadota</taxon>
        <taxon>Alphaproteobacteria</taxon>
        <taxon>Rhodospirillales</taxon>
        <taxon>Azospirillaceae</taxon>
        <taxon>Rhodocista</taxon>
    </lineage>
</organism>
<protein>
    <submittedName>
        <fullName evidence="2">Conjugal transfer protein TrbE</fullName>
    </submittedName>
</protein>
<dbReference type="SMART" id="SM00382">
    <property type="entry name" value="AAA"/>
    <property type="match status" value="1"/>
</dbReference>
<gene>
    <name evidence="2" type="ORF">ACFQPS_12005</name>
</gene>
<sequence length="799" mass="85429">MADGVVLLEEDGALLAVIEYRGWDQAVLDPAEVRRMAAGVATVLHPFTGGWCLHAEFQRRWGGCYPAGLADHPAAALIDGERRDRIGGAAAGTGTGVAVAAGLVSRSFLAITWTPATAPAPARRVAAWFTKGASERQVGDVYRDQVEPFVRLVDQVAGLLARVLGQARVLTGADLLGMLHSCVSPRPMDQVAVPPVPGFPLKAAIVDIGFLPGSFPCWTNGTSRTHMRVIGILGYPSHAHPGLLNGLLGLPFPFRWSMRFECMDQMQARGVFAALWRRHDDTSYDWRSVLLRSVGGVQTLRHDAVGMLEAMEAEAARLDAAQAGTSAGWLTPTAVVWGGNAAEADDRQDALVKLLRGLGFACITEGLGAERAWYGTMPGHVRPNPRKVPMTQVVLSDLMVLSSSWPGAGWNRRWNCPPLLRLEAPGGEGFNLDLVSGDDAAALVVGPPRTGKSTLLALLGHQFLARVPGARVIWLDVDSTLSTSLVATLAAGGEHLSMGGGDLALQPLVEIDSAAGLAWAGAWLGDLLQVETVPGGAAALDRALALLARADPAERTLTHLRPLIQSEPLRDALDPWCRGGASGDLLDAATDRLAESPWITVDLGNLLDRGNAAVPTLRALFRRLYRLFEDGRPTLFLVDEAFKALRSHGHELDELRRRGPKRNVALVLATHLLDDIAGSPAAAMLATIPTLILLPDPMAATRPLYRHWWVSRAALDLVAGAMPRRDLLVHSRDGARLGRLDLDPAALAFCARGGTEDRARALSLRDRVGPAGFAAAWLRASGLEEEAERLETLAREAGP</sequence>
<keyword evidence="3" id="KW-1185">Reference proteome</keyword>
<dbReference type="RefSeq" id="WP_377359256.1">
    <property type="nucleotide sequence ID" value="NZ_JBHTCM010000010.1"/>
</dbReference>
<name>A0ABW2KXG7_9PROT</name>
<proteinExistence type="predicted"/>
<dbReference type="InterPro" id="IPR027417">
    <property type="entry name" value="P-loop_NTPase"/>
</dbReference>
<dbReference type="InterPro" id="IPR003593">
    <property type="entry name" value="AAA+_ATPase"/>
</dbReference>